<dbReference type="EMBL" id="JAAVJC010000156">
    <property type="protein sequence ID" value="NJQ16483.1"/>
    <property type="molecule type" value="Genomic_DNA"/>
</dbReference>
<evidence type="ECO:0000313" key="2">
    <source>
        <dbReference type="Proteomes" id="UP000727056"/>
    </source>
</evidence>
<accession>A0ABX1CEY9</accession>
<protein>
    <recommendedName>
        <fullName evidence="3">DUF3558 domain-containing protein</fullName>
    </recommendedName>
</protein>
<evidence type="ECO:0008006" key="3">
    <source>
        <dbReference type="Google" id="ProtNLM"/>
    </source>
</evidence>
<keyword evidence="2" id="KW-1185">Reference proteome</keyword>
<dbReference type="RefSeq" id="WP_168089213.1">
    <property type="nucleotide sequence ID" value="NZ_BHZH01000118.1"/>
</dbReference>
<evidence type="ECO:0000313" key="1">
    <source>
        <dbReference type="EMBL" id="NJQ16483.1"/>
    </source>
</evidence>
<gene>
    <name evidence="1" type="ORF">HCN52_16450</name>
</gene>
<dbReference type="PROSITE" id="PS51257">
    <property type="entry name" value="PROKAR_LIPOPROTEIN"/>
    <property type="match status" value="1"/>
</dbReference>
<organism evidence="1 2">
    <name type="scientific">Streptomyces bohaiensis</name>
    <dbReference type="NCBI Taxonomy" id="1431344"/>
    <lineage>
        <taxon>Bacteria</taxon>
        <taxon>Bacillati</taxon>
        <taxon>Actinomycetota</taxon>
        <taxon>Actinomycetes</taxon>
        <taxon>Kitasatosporales</taxon>
        <taxon>Streptomycetaceae</taxon>
        <taxon>Streptomyces</taxon>
    </lineage>
</organism>
<comment type="caution">
    <text evidence="1">The sequence shown here is derived from an EMBL/GenBank/DDBJ whole genome shotgun (WGS) entry which is preliminary data.</text>
</comment>
<proteinExistence type="predicted"/>
<reference evidence="1 2" key="1">
    <citation type="submission" date="2020-03" db="EMBL/GenBank/DDBJ databases">
        <title>Draft genome of Streptomyces sp. ventii, isolated from the Axial Seamount in the Pacific Ocean, and resequencing of the two type strains Streptomyces lonarensis strain NCL 716 and Streptomyces bohaiensis strain 11A07.</title>
        <authorList>
            <person name="Loughran R.M."/>
            <person name="Pfannmuller K.M."/>
            <person name="Wasson B.J."/>
            <person name="Deadmond M.C."/>
            <person name="Paddock B.E."/>
            <person name="Koyack M.J."/>
            <person name="Gallegos D.A."/>
            <person name="Mitchell E.A."/>
            <person name="Ushijima B."/>
            <person name="Saw J.H."/>
            <person name="Mcphail K.L."/>
            <person name="Videau P."/>
        </authorList>
    </citation>
    <scope>NUCLEOTIDE SEQUENCE [LARGE SCALE GENOMIC DNA]</scope>
    <source>
        <strain evidence="1 2">11A07</strain>
    </source>
</reference>
<sequence length="200" mass="21065">MNNARRIGRGRAVSQAALLTVCVTGMGACSSEAQEPDGSTARVNYAIPESVCGVSTDALGLTPLFPPGDTIEESHHESSKRNSCYYDVDGALVLAIQSGIVADPSANPPELRPENLDVEPVTVPGEHTAHIWPGQAYAVGVCNDGEEEQAFMVLISSREPADPQASVELLSEVIHPVVDALEERCAELNDSGNPDSDLDG</sequence>
<name>A0ABX1CEY9_9ACTN</name>
<dbReference type="Proteomes" id="UP000727056">
    <property type="component" value="Unassembled WGS sequence"/>
</dbReference>